<evidence type="ECO:0000313" key="4">
    <source>
        <dbReference type="EMBL" id="CDJ40473.1"/>
    </source>
</evidence>
<feature type="region of interest" description="Disordered" evidence="2">
    <location>
        <begin position="151"/>
        <end position="179"/>
    </location>
</feature>
<organism evidence="4 5">
    <name type="scientific">Eimeria tenella</name>
    <name type="common">Coccidian parasite</name>
    <dbReference type="NCBI Taxonomy" id="5802"/>
    <lineage>
        <taxon>Eukaryota</taxon>
        <taxon>Sar</taxon>
        <taxon>Alveolata</taxon>
        <taxon>Apicomplexa</taxon>
        <taxon>Conoidasida</taxon>
        <taxon>Coccidia</taxon>
        <taxon>Eucoccidiorida</taxon>
        <taxon>Eimeriorina</taxon>
        <taxon>Eimeriidae</taxon>
        <taxon>Eimeria</taxon>
    </lineage>
</organism>
<dbReference type="GO" id="GO:0045944">
    <property type="term" value="P:positive regulation of transcription by RNA polymerase II"/>
    <property type="evidence" value="ECO:0007669"/>
    <property type="project" value="TreeGrafter"/>
</dbReference>
<dbReference type="VEuPathDB" id="ToxoDB:ETH_00019545"/>
<feature type="region of interest" description="Disordered" evidence="2">
    <location>
        <begin position="984"/>
        <end position="1047"/>
    </location>
</feature>
<reference evidence="4" key="2">
    <citation type="submission" date="2013-10" db="EMBL/GenBank/DDBJ databases">
        <authorList>
            <person name="Aslett M."/>
        </authorList>
    </citation>
    <scope>NUCLEOTIDE SEQUENCE [LARGE SCALE GENOMIC DNA]</scope>
    <source>
        <strain evidence="4">Houghton</strain>
    </source>
</reference>
<evidence type="ECO:0000259" key="3">
    <source>
        <dbReference type="Pfam" id="PF11977"/>
    </source>
</evidence>
<dbReference type="GO" id="GO:0003713">
    <property type="term" value="F:transcription coactivator activity"/>
    <property type="evidence" value="ECO:0007669"/>
    <property type="project" value="TreeGrafter"/>
</dbReference>
<keyword evidence="1" id="KW-0175">Coiled coil</keyword>
<evidence type="ECO:0000256" key="2">
    <source>
        <dbReference type="SAM" id="MobiDB-lite"/>
    </source>
</evidence>
<feature type="region of interest" description="Disordered" evidence="2">
    <location>
        <begin position="863"/>
        <end position="892"/>
    </location>
</feature>
<dbReference type="InterPro" id="IPR021869">
    <property type="entry name" value="RNase_Zc3h12_NYN"/>
</dbReference>
<accession>U6KU87</accession>
<dbReference type="EMBL" id="HG675163">
    <property type="protein sequence ID" value="CDJ40473.1"/>
    <property type="molecule type" value="Genomic_DNA"/>
</dbReference>
<dbReference type="PANTHER" id="PTHR46007">
    <property type="entry name" value="MEDIATOR OF RNA POLYMERASE II TRANSCRIPTION SUBUNIT 12"/>
    <property type="match status" value="1"/>
</dbReference>
<feature type="coiled-coil region" evidence="1">
    <location>
        <begin position="1097"/>
        <end position="1134"/>
    </location>
</feature>
<gene>
    <name evidence="4" type="ORF">ETH_00019545</name>
</gene>
<feature type="region of interest" description="Disordered" evidence="2">
    <location>
        <begin position="642"/>
        <end position="661"/>
    </location>
</feature>
<dbReference type="GO" id="GO:0016592">
    <property type="term" value="C:mediator complex"/>
    <property type="evidence" value="ECO:0007669"/>
    <property type="project" value="TreeGrafter"/>
</dbReference>
<dbReference type="GeneID" id="25253038"/>
<sequence length="1455" mass="157715">MQQGGPLSSPVDPYSQRAPRGSGMYSDRVEEEAAAEAAAHQRRQELLQRQQLLRQRENQQLAKKLFSVFTADSAACSASRGVHDGASSSATAAASSAADPPPDAAAATAAAIAAVTAASSPLQARAALGALWQQHHCPRLSSLQRQLRLARQQAEAAHTHPAEAAAAPGTAAAPPAASEPALDNLDRCFECTLQEVGRTYQSLYGSFLWRSSQQTLKEAKQLRTAGYGSAAPAVALAAAAAAAVAAAAHSETAAAANPSQLPSATSMPGVPAAAAASEAESGAAATGAGSVWGTAEESLLQADAALAACKGDTTFSRCCRLCDRHILAHIKVILADLAGYRARMEGEVALEELGSEPQQQLQHQQVLLLLRCQSQLPVGLEPLQRSCQLYGEALRLFPLDAAASTQLQTTYLRIFGGLHRQLQQQVQQQQQLLQHLHFAKREVQPSLAASLFRLDAIAAAFAAAATYWALRSAVGPFAAGSQDELTLLLQRLSNIDIRSAALQQPFLQQQHHQQQMAAVMWRTCGQEQNRQLLQQQLLKQQQDHQAELQRWCLLLREFARLLLGIHLRVDVDELPAAAAALSAQLSALLLRRAAGPTEAPVLLLLQLAAACAYLRATQATTKLQQSTEAVLHATRKLRQQQYQLQQQQHEQRQQHHRQQVQQLQQIRNHTKLWNLQQQQQQELHEQQQQQIDSTAARWEQLTSELYGTVSDSLLEMVQQQQQLQRERQQQQQQPELIQLRALQHGTPQMQAALDVCCSIGITVAAAARAALLSASEAVAVRADSPAAANMYALEDSSPELRTACPPSGNNNNSSSGCTGSGDSSSSRDLHRMDSKRVSELRESVSALLPLLLNCPAILVAAASHEQQSSEPAAGDHHHQQQEANTDEVSDLQTALQLSLPEDRLLLGLLRMPLELPQKTFLLQQLQQRQPDGAVSVSVSARGNPPVLPAAGCVAAGADSSHNAGAETDDDDLLLLKAPLRVLSARSASDGGPSSEQHPRGLSASGPRQDDASDAARAGSAKYIQSGSLGGGSVEQRPSGSPGKPGEEAIEVSGQLSITLGGVIATRTTAAGAPEDLWANPQLAAARAARLLLMLLDSKELQQVMRGEQEKQQKLQQQQEAGKQAERLEHDLERAAFLQDEESADKLQRMCEAVEAAQHLCLEQKKQQPQQEEEEEAEQQQQQQQQSPPHWKNWPTRGSGSKQPFNSRGPRGHGGWGGRSRRSQWGGTSGPQDSTSGTVDAALSWGSHPRAPEGDREHLVVIDGCNVAMKHGDGARDREKGPDKLFSTKGILAALDYYRERGYKVRVFVPEYVLSYNSYSDARRQERAQMPVSYTRMPDCIEVLRKLHREGILICTPSQDYDDLYCIRYALMRGGCIITNDMYRDICSRVADKTQQAALRLWLKRHIITFTFVDGDFIPNPEFQWPPVDDPVPANIFQGSPTQGSPNTGPAPAGSG</sequence>
<dbReference type="Gene3D" id="3.40.50.11980">
    <property type="match status" value="1"/>
</dbReference>
<feature type="compositionally biased region" description="Basic and acidic residues" evidence="2">
    <location>
        <begin position="825"/>
        <end position="834"/>
    </location>
</feature>
<feature type="compositionally biased region" description="Low complexity" evidence="2">
    <location>
        <begin position="807"/>
        <end position="824"/>
    </location>
</feature>
<protein>
    <submittedName>
        <fullName evidence="4">Ribonuclease ZC3H12A, related</fullName>
    </submittedName>
</protein>
<feature type="compositionally biased region" description="Polar residues" evidence="2">
    <location>
        <begin position="1195"/>
        <end position="1205"/>
    </location>
</feature>
<dbReference type="Pfam" id="PF11977">
    <property type="entry name" value="RNase_Zc3h12a"/>
    <property type="match status" value="1"/>
</dbReference>
<feature type="region of interest" description="Disordered" evidence="2">
    <location>
        <begin position="1164"/>
        <end position="1256"/>
    </location>
</feature>
<reference evidence="4" key="1">
    <citation type="submission" date="2013-10" db="EMBL/GenBank/DDBJ databases">
        <title>Genomic analysis of the causative agents of coccidiosis in chickens.</title>
        <authorList>
            <person name="Reid A.J."/>
            <person name="Blake D."/>
            <person name="Billington K."/>
            <person name="Browne H."/>
            <person name="Dunn M."/>
            <person name="Hung S."/>
            <person name="Kawahara F."/>
            <person name="Miranda-Saavedra D."/>
            <person name="Mourier T."/>
            <person name="Nagra H."/>
            <person name="Otto T.D."/>
            <person name="Rawlings N."/>
            <person name="Sanchez A."/>
            <person name="Sanders M."/>
            <person name="Subramaniam C."/>
            <person name="Tay Y."/>
            <person name="Dear P."/>
            <person name="Doerig C."/>
            <person name="Gruber A."/>
            <person name="Parkinson J."/>
            <person name="Shirley M."/>
            <person name="Wan K.L."/>
            <person name="Berriman M."/>
            <person name="Tomley F."/>
            <person name="Pain A."/>
        </authorList>
    </citation>
    <scope>NUCLEOTIDE SEQUENCE [LARGE SCALE GENOMIC DNA]</scope>
    <source>
        <strain evidence="4">Houghton</strain>
    </source>
</reference>
<proteinExistence type="predicted"/>
<keyword evidence="5" id="KW-1185">Reference proteome</keyword>
<feature type="domain" description="RNase NYN" evidence="3">
    <location>
        <begin position="1258"/>
        <end position="1419"/>
    </location>
</feature>
<evidence type="ECO:0000256" key="1">
    <source>
        <dbReference type="SAM" id="Coils"/>
    </source>
</evidence>
<feature type="region of interest" description="Disordered" evidence="2">
    <location>
        <begin position="798"/>
        <end position="834"/>
    </location>
</feature>
<evidence type="ECO:0000313" key="5">
    <source>
        <dbReference type="Proteomes" id="UP000030747"/>
    </source>
</evidence>
<dbReference type="PANTHER" id="PTHR46007:SF8">
    <property type="entry name" value="C2H2-TYPE DOMAIN-CONTAINING PROTEIN"/>
    <property type="match status" value="1"/>
</dbReference>
<dbReference type="InterPro" id="IPR051647">
    <property type="entry name" value="Mediator_comp_sub12"/>
</dbReference>
<dbReference type="RefSeq" id="XP_013231223.1">
    <property type="nucleotide sequence ID" value="XM_013375769.1"/>
</dbReference>
<feature type="compositionally biased region" description="Low complexity" evidence="2">
    <location>
        <begin position="162"/>
        <end position="179"/>
    </location>
</feature>
<name>U6KU87_EIMTE</name>
<dbReference type="OrthoDB" id="347281at2759"/>
<feature type="compositionally biased region" description="Polar residues" evidence="2">
    <location>
        <begin position="1436"/>
        <end position="1447"/>
    </location>
</feature>
<dbReference type="Proteomes" id="UP000030747">
    <property type="component" value="Unassembled WGS sequence"/>
</dbReference>
<dbReference type="VEuPathDB" id="ToxoDB:ETH2_1225600"/>
<feature type="region of interest" description="Disordered" evidence="2">
    <location>
        <begin position="1433"/>
        <end position="1455"/>
    </location>
</feature>
<feature type="region of interest" description="Disordered" evidence="2">
    <location>
        <begin position="1"/>
        <end position="42"/>
    </location>
</feature>